<accession>A0A0G3G355</accession>
<dbReference type="KEGG" id="tvr:TVD_09680"/>
<dbReference type="Proteomes" id="UP000064201">
    <property type="component" value="Chromosome"/>
</dbReference>
<comment type="similarity">
    <text evidence="1">Belongs to the membrane fusion protein (MFP) (TC 8.A.1) family.</text>
</comment>
<dbReference type="PATRIC" id="fig|106634.4.peg.1982"/>
<keyword evidence="5" id="KW-1185">Reference proteome</keyword>
<dbReference type="Gene3D" id="1.10.287.470">
    <property type="entry name" value="Helix hairpin bin"/>
    <property type="match status" value="1"/>
</dbReference>
<evidence type="ECO:0000256" key="2">
    <source>
        <dbReference type="SAM" id="Coils"/>
    </source>
</evidence>
<proteinExistence type="inferred from homology"/>
<keyword evidence="2" id="KW-0175">Coiled coil</keyword>
<dbReference type="Gene3D" id="2.40.50.100">
    <property type="match status" value="1"/>
</dbReference>
<dbReference type="OrthoDB" id="8524475at2"/>
<dbReference type="Gene3D" id="2.40.30.170">
    <property type="match status" value="1"/>
</dbReference>
<evidence type="ECO:0000313" key="5">
    <source>
        <dbReference type="Proteomes" id="UP000064201"/>
    </source>
</evidence>
<organism evidence="4 5">
    <name type="scientific">Thioalkalivibrio versutus</name>
    <dbReference type="NCBI Taxonomy" id="106634"/>
    <lineage>
        <taxon>Bacteria</taxon>
        <taxon>Pseudomonadati</taxon>
        <taxon>Pseudomonadota</taxon>
        <taxon>Gammaproteobacteria</taxon>
        <taxon>Chromatiales</taxon>
        <taxon>Ectothiorhodospiraceae</taxon>
        <taxon>Thioalkalivibrio</taxon>
    </lineage>
</organism>
<name>A0A0G3G355_9GAMM</name>
<dbReference type="SUPFAM" id="SSF111369">
    <property type="entry name" value="HlyD-like secretion proteins"/>
    <property type="match status" value="1"/>
</dbReference>
<dbReference type="PANTHER" id="PTHR30469">
    <property type="entry name" value="MULTIDRUG RESISTANCE PROTEIN MDTA"/>
    <property type="match status" value="1"/>
</dbReference>
<evidence type="ECO:0000259" key="3">
    <source>
        <dbReference type="Pfam" id="PF25917"/>
    </source>
</evidence>
<sequence>MPRALRRAILPVLILAVAVVGFMILRATGPSAPPPEASERTWPVQGLTAEPGTHRPGIMLNGRSQSARDALLRAAVEGEIEDVPARAGQRVASGDALVRIDPREAQLLLDQREAERQELEGAVESEELRARFDREALRRERELLAIAERGLERARDLRGRNLGSESDVDAARERLQQASITVDSREQAVADAPMRRAQAEARLARARAAEAQAAIDLERTTIRAPFDARVVEVEVATGERARPGDPLLRLYAVDDLEIRASLPEHLVARVEALLQEGTSLPAHATVGGHEIETELARLEGETRSGDSGMRGVFEVRSGGQRLPLNRFVELRLQLPEEPDSLAVPFESLFGRDRVFRVVDGRLESLQVDRLGDFIDADGNTLALIRSDAIAAGDTLIATRLPNAVDGLRVEVEEQDSGR</sequence>
<dbReference type="InterPro" id="IPR058625">
    <property type="entry name" value="MdtA-like_BSH"/>
</dbReference>
<evidence type="ECO:0000256" key="1">
    <source>
        <dbReference type="ARBA" id="ARBA00009477"/>
    </source>
</evidence>
<dbReference type="AlphaFoldDB" id="A0A0G3G355"/>
<dbReference type="GO" id="GO:0015562">
    <property type="term" value="F:efflux transmembrane transporter activity"/>
    <property type="evidence" value="ECO:0007669"/>
    <property type="project" value="TreeGrafter"/>
</dbReference>
<dbReference type="GO" id="GO:1990281">
    <property type="term" value="C:efflux pump complex"/>
    <property type="evidence" value="ECO:0007669"/>
    <property type="project" value="TreeGrafter"/>
</dbReference>
<reference evidence="4 5" key="1">
    <citation type="submission" date="2015-04" db="EMBL/GenBank/DDBJ databases">
        <title>Complete Sequence for the Genome of the Thioalkalivibrio versutus D301.</title>
        <authorList>
            <person name="Mu T."/>
            <person name="Zhou J."/>
            <person name="Xu X."/>
        </authorList>
    </citation>
    <scope>NUCLEOTIDE SEQUENCE [LARGE SCALE GENOMIC DNA]</scope>
    <source>
        <strain evidence="4 5">D301</strain>
    </source>
</reference>
<dbReference type="Pfam" id="PF25917">
    <property type="entry name" value="BSH_RND"/>
    <property type="match status" value="1"/>
</dbReference>
<dbReference type="STRING" id="106634.TVD_09680"/>
<gene>
    <name evidence="4" type="ORF">TVD_09680</name>
</gene>
<feature type="coiled-coil region" evidence="2">
    <location>
        <begin position="109"/>
        <end position="157"/>
    </location>
</feature>
<evidence type="ECO:0000313" key="4">
    <source>
        <dbReference type="EMBL" id="AKJ95610.1"/>
    </source>
</evidence>
<dbReference type="PANTHER" id="PTHR30469:SF15">
    <property type="entry name" value="HLYD FAMILY OF SECRETION PROTEINS"/>
    <property type="match status" value="1"/>
</dbReference>
<protein>
    <submittedName>
        <fullName evidence="4">RND transporter</fullName>
    </submittedName>
</protein>
<feature type="domain" description="Multidrug resistance protein MdtA-like barrel-sandwich hybrid" evidence="3">
    <location>
        <begin position="70"/>
        <end position="245"/>
    </location>
</feature>
<dbReference type="RefSeq" id="WP_047251495.1">
    <property type="nucleotide sequence ID" value="NZ_CP011367.1"/>
</dbReference>
<dbReference type="EMBL" id="CP011367">
    <property type="protein sequence ID" value="AKJ95610.1"/>
    <property type="molecule type" value="Genomic_DNA"/>
</dbReference>